<evidence type="ECO:0000313" key="2">
    <source>
        <dbReference type="EMBL" id="VDD11276.1"/>
    </source>
</evidence>
<dbReference type="EMBL" id="LS974620">
    <property type="protein sequence ID" value="CAG7905851.1"/>
    <property type="molecule type" value="Genomic_DNA"/>
</dbReference>
<feature type="non-terminal residue" evidence="2">
    <location>
        <position position="1"/>
    </location>
</feature>
<reference evidence="2" key="1">
    <citation type="submission" date="2018-11" db="EMBL/GenBank/DDBJ databases">
        <authorList>
            <consortium name="Genoscope - CEA"/>
            <person name="William W."/>
        </authorList>
    </citation>
    <scope>NUCLEOTIDE SEQUENCE</scope>
</reference>
<organism evidence="2">
    <name type="scientific">Brassica campestris</name>
    <name type="common">Field mustard</name>
    <dbReference type="NCBI Taxonomy" id="3711"/>
    <lineage>
        <taxon>Eukaryota</taxon>
        <taxon>Viridiplantae</taxon>
        <taxon>Streptophyta</taxon>
        <taxon>Embryophyta</taxon>
        <taxon>Tracheophyta</taxon>
        <taxon>Spermatophyta</taxon>
        <taxon>Magnoliopsida</taxon>
        <taxon>eudicotyledons</taxon>
        <taxon>Gunneridae</taxon>
        <taxon>Pentapetalae</taxon>
        <taxon>rosids</taxon>
        <taxon>malvids</taxon>
        <taxon>Brassicales</taxon>
        <taxon>Brassicaceae</taxon>
        <taxon>Brassiceae</taxon>
        <taxon>Brassica</taxon>
    </lineage>
</organism>
<gene>
    <name evidence="2" type="ORF">BRAA04T16381Z</name>
    <name evidence="1" type="ORF">BRAPAZ1V2_A04P07520.2</name>
</gene>
<proteinExistence type="predicted"/>
<name>A0A3P6C7G3_BRACM</name>
<dbReference type="Gramene" id="A04p07520.2_BraZ1">
    <property type="protein sequence ID" value="A04p07520.2_BraZ1.CDS"/>
    <property type="gene ID" value="A04g07520.2_BraZ1"/>
</dbReference>
<sequence>FLKTRITTKIPFPSHLLPLLNLSFLQKVKFWESKWSSSILYLILDVESSNSNLVYSVSRQRSNCGFGSVADNLVFHLELRSSTVARNAKIYLTRYLKTKAILMELTLEQHSLICYL</sequence>
<dbReference type="Proteomes" id="UP000694005">
    <property type="component" value="Chromosome A04"/>
</dbReference>
<protein>
    <submittedName>
        <fullName evidence="1">Uncharacterized protein</fullName>
    </submittedName>
</protein>
<dbReference type="EMBL" id="LR031576">
    <property type="protein sequence ID" value="VDD11276.1"/>
    <property type="molecule type" value="Genomic_DNA"/>
</dbReference>
<accession>A0A3P6C7G3</accession>
<dbReference type="AlphaFoldDB" id="A0A3P6C7G3"/>
<evidence type="ECO:0000313" key="1">
    <source>
        <dbReference type="EMBL" id="CAG7905851.1"/>
    </source>
</evidence>